<gene>
    <name evidence="19" type="ORF">VTAP4600_B1518</name>
</gene>
<proteinExistence type="inferred from homology"/>
<feature type="domain" description="Soluble ligand binding" evidence="17">
    <location>
        <begin position="227"/>
        <end position="266"/>
    </location>
</feature>
<dbReference type="PANTHER" id="PTHR33619">
    <property type="entry name" value="POLYSACCHARIDE EXPORT PROTEIN GFCE-RELATED"/>
    <property type="match status" value="1"/>
</dbReference>
<evidence type="ECO:0000256" key="3">
    <source>
        <dbReference type="ARBA" id="ARBA00022448"/>
    </source>
</evidence>
<keyword evidence="8" id="KW-0625">Polysaccharide transport</keyword>
<feature type="signal peptide" evidence="15">
    <location>
        <begin position="1"/>
        <end position="29"/>
    </location>
</feature>
<keyword evidence="10" id="KW-0626">Porin</keyword>
<dbReference type="AlphaFoldDB" id="A0A2N8ZMN0"/>
<evidence type="ECO:0000256" key="12">
    <source>
        <dbReference type="ARBA" id="ARBA00023139"/>
    </source>
</evidence>
<dbReference type="GO" id="GO:0009279">
    <property type="term" value="C:cell outer membrane"/>
    <property type="evidence" value="ECO:0007669"/>
    <property type="project" value="UniProtKB-SubCell"/>
</dbReference>
<keyword evidence="4" id="KW-1134">Transmembrane beta strand</keyword>
<dbReference type="KEGG" id="vta:B1518"/>
<feature type="domain" description="Polysaccharide export protein N-terminal" evidence="16">
    <location>
        <begin position="39"/>
        <end position="106"/>
    </location>
</feature>
<keyword evidence="12" id="KW-0564">Palmitate</keyword>
<dbReference type="OrthoDB" id="9808948at2"/>
<protein>
    <submittedName>
        <fullName evidence="19">Periplasmic protein involved in polysaccharide export</fullName>
    </submittedName>
</protein>
<dbReference type="InterPro" id="IPR054765">
    <property type="entry name" value="SLBB_dom"/>
</dbReference>
<evidence type="ECO:0000256" key="1">
    <source>
        <dbReference type="ARBA" id="ARBA00004571"/>
    </source>
</evidence>
<keyword evidence="9" id="KW-0406">Ion transport</keyword>
<dbReference type="Pfam" id="PF02563">
    <property type="entry name" value="Poly_export"/>
    <property type="match status" value="1"/>
</dbReference>
<accession>A0A2N8ZMN0</accession>
<evidence type="ECO:0000256" key="9">
    <source>
        <dbReference type="ARBA" id="ARBA00023065"/>
    </source>
</evidence>
<keyword evidence="5" id="KW-0762">Sugar transport</keyword>
<organism evidence="19 20">
    <name type="scientific">Vibrio tapetis subsp. tapetis</name>
    <dbReference type="NCBI Taxonomy" id="1671868"/>
    <lineage>
        <taxon>Bacteria</taxon>
        <taxon>Pseudomonadati</taxon>
        <taxon>Pseudomonadota</taxon>
        <taxon>Gammaproteobacteria</taxon>
        <taxon>Vibrionales</taxon>
        <taxon>Vibrionaceae</taxon>
        <taxon>Vibrio</taxon>
    </lineage>
</organism>
<feature type="domain" description="SLBB" evidence="18">
    <location>
        <begin position="511"/>
        <end position="589"/>
    </location>
</feature>
<reference evidence="19 20" key="1">
    <citation type="submission" date="2017-10" db="EMBL/GenBank/DDBJ databases">
        <authorList>
            <person name="Banno H."/>
            <person name="Chua N.-H."/>
        </authorList>
    </citation>
    <scope>NUCLEOTIDE SEQUENCE [LARGE SCALE GENOMIC DNA]</scope>
    <source>
        <strain evidence="19">Vibrio tapetis CECT4600</strain>
    </source>
</reference>
<dbReference type="Proteomes" id="UP000235828">
    <property type="component" value="Chromosome B"/>
</dbReference>
<evidence type="ECO:0000256" key="13">
    <source>
        <dbReference type="ARBA" id="ARBA00023237"/>
    </source>
</evidence>
<feature type="domain" description="Soluble ligand binding" evidence="17">
    <location>
        <begin position="411"/>
        <end position="462"/>
    </location>
</feature>
<keyword evidence="3" id="KW-0813">Transport</keyword>
<evidence type="ECO:0000313" key="20">
    <source>
        <dbReference type="Proteomes" id="UP000235828"/>
    </source>
</evidence>
<evidence type="ECO:0000259" key="18">
    <source>
        <dbReference type="Pfam" id="PF22461"/>
    </source>
</evidence>
<evidence type="ECO:0000256" key="7">
    <source>
        <dbReference type="ARBA" id="ARBA00022729"/>
    </source>
</evidence>
<dbReference type="GO" id="GO:0015159">
    <property type="term" value="F:polysaccharide transmembrane transporter activity"/>
    <property type="evidence" value="ECO:0007669"/>
    <property type="project" value="InterPro"/>
</dbReference>
<dbReference type="InterPro" id="IPR049712">
    <property type="entry name" value="Poly_export"/>
</dbReference>
<dbReference type="RefSeq" id="WP_102525201.1">
    <property type="nucleotide sequence ID" value="NZ_LT960612.1"/>
</dbReference>
<evidence type="ECO:0000256" key="5">
    <source>
        <dbReference type="ARBA" id="ARBA00022597"/>
    </source>
</evidence>
<evidence type="ECO:0000256" key="10">
    <source>
        <dbReference type="ARBA" id="ARBA00023114"/>
    </source>
</evidence>
<dbReference type="PANTHER" id="PTHR33619:SF3">
    <property type="entry name" value="POLYSACCHARIDE EXPORT PROTEIN GFCE-RELATED"/>
    <property type="match status" value="1"/>
</dbReference>
<evidence type="ECO:0000256" key="14">
    <source>
        <dbReference type="ARBA" id="ARBA00023288"/>
    </source>
</evidence>
<feature type="domain" description="Soluble ligand binding" evidence="17">
    <location>
        <begin position="606"/>
        <end position="649"/>
    </location>
</feature>
<name>A0A2N8ZMN0_9VIBR</name>
<dbReference type="Pfam" id="PF22461">
    <property type="entry name" value="SLBB_2"/>
    <property type="match status" value="1"/>
</dbReference>
<dbReference type="InterPro" id="IPR019554">
    <property type="entry name" value="Soluble_ligand-bd"/>
</dbReference>
<keyword evidence="13" id="KW-0998">Cell outer membrane</keyword>
<dbReference type="Gene3D" id="3.10.560.10">
    <property type="entry name" value="Outer membrane lipoprotein wza domain like"/>
    <property type="match status" value="6"/>
</dbReference>
<sequence length="716" mass="78472">MIVTKPSSIFTRQLLLLIAALFFTLTCFAQTNSTENKAESQPQTVQIGDLVQVNLPGESSLNKSFQVDKRGRITLPEIGPILVAGYNDQQLEQIVKGALGQMFRDLSSAKVYVTKRQILVSIQGYVESPGEYTLSEGASIQMALYAADGLRSGAQLNAMILKRNKEQTKFNYKKFLDSGNDSDLPKLRSLDTLFIPASPLVGNIEQEFDAAKLANAGDSADARQAIKVFGEVNAPGSFSYKEGTNLVDVLMRSGGVTRYAGVEQIRVITNNAPTLFNLKRYLDTGDASMLPALTPGSTIFVPMMEEEIKSGANMVYIMGEVAKPGAFEGKKGATFMDILANAGGPTRFAESRQIRVLKSTGQVIKFDLTAYTEGLTGAQPPAIQSGDAIFVPEKTDMNEKSWLKIAPNRAVSVIGEVVRPGRIEWSDEMNLMDLLAHVGGPTLRADTTKIEVVSGNRKMVVFNLDEYIIGGAQVSNLPVITSGAIVRVHDLPQDPSDNKSQWVRQSSDASIYVFGQVNAPGRYRFTNQMHFLDILSAADGPTKDADIHNIRITHRDKTYSQVSKLNLSLYFETGDESLLPHVKTGDTIYIPEKDKNWLDRSKESTVRILGAINKPGRYVFNDNMTILDLLAEAGGPRESAYLEKISVVNMSCCQGQARTFDLIEFSKTADFYQLPVLRAGDTIYIPDQSESILEKARQGLTDVLQLTTTIVLIGAL</sequence>
<evidence type="ECO:0000256" key="8">
    <source>
        <dbReference type="ARBA" id="ARBA00023047"/>
    </source>
</evidence>
<evidence type="ECO:0000259" key="16">
    <source>
        <dbReference type="Pfam" id="PF02563"/>
    </source>
</evidence>
<dbReference type="GO" id="GO:0006811">
    <property type="term" value="P:monoatomic ion transport"/>
    <property type="evidence" value="ECO:0007669"/>
    <property type="project" value="UniProtKB-KW"/>
</dbReference>
<comment type="similarity">
    <text evidence="2">Belongs to the BexD/CtrA/VexA family.</text>
</comment>
<keyword evidence="7 15" id="KW-0732">Signal</keyword>
<evidence type="ECO:0000313" key="19">
    <source>
        <dbReference type="EMBL" id="SON53129.1"/>
    </source>
</evidence>
<dbReference type="GO" id="GO:0015288">
    <property type="term" value="F:porin activity"/>
    <property type="evidence" value="ECO:0007669"/>
    <property type="project" value="UniProtKB-KW"/>
</dbReference>
<evidence type="ECO:0000256" key="2">
    <source>
        <dbReference type="ARBA" id="ARBA00009450"/>
    </source>
</evidence>
<evidence type="ECO:0000256" key="6">
    <source>
        <dbReference type="ARBA" id="ARBA00022692"/>
    </source>
</evidence>
<feature type="domain" description="Soluble ligand binding" evidence="17">
    <location>
        <begin position="314"/>
        <end position="366"/>
    </location>
</feature>
<evidence type="ECO:0000256" key="4">
    <source>
        <dbReference type="ARBA" id="ARBA00022452"/>
    </source>
</evidence>
<comment type="subcellular location">
    <subcellularLocation>
        <location evidence="1">Cell outer membrane</location>
        <topology evidence="1">Multi-pass membrane protein</topology>
    </subcellularLocation>
</comment>
<dbReference type="GO" id="GO:0046930">
    <property type="term" value="C:pore complex"/>
    <property type="evidence" value="ECO:0007669"/>
    <property type="project" value="UniProtKB-KW"/>
</dbReference>
<keyword evidence="6" id="KW-0812">Transmembrane</keyword>
<dbReference type="Pfam" id="PF10531">
    <property type="entry name" value="SLBB"/>
    <property type="match status" value="4"/>
</dbReference>
<keyword evidence="11" id="KW-0472">Membrane</keyword>
<keyword evidence="20" id="KW-1185">Reference proteome</keyword>
<evidence type="ECO:0000256" key="15">
    <source>
        <dbReference type="SAM" id="SignalP"/>
    </source>
</evidence>
<evidence type="ECO:0000256" key="11">
    <source>
        <dbReference type="ARBA" id="ARBA00023136"/>
    </source>
</evidence>
<evidence type="ECO:0000259" key="17">
    <source>
        <dbReference type="Pfam" id="PF10531"/>
    </source>
</evidence>
<keyword evidence="14" id="KW-0449">Lipoprotein</keyword>
<dbReference type="EMBL" id="LT960612">
    <property type="protein sequence ID" value="SON53129.1"/>
    <property type="molecule type" value="Genomic_DNA"/>
</dbReference>
<dbReference type="InterPro" id="IPR003715">
    <property type="entry name" value="Poly_export_N"/>
</dbReference>
<feature type="chain" id="PRO_5014653747" evidence="15">
    <location>
        <begin position="30"/>
        <end position="716"/>
    </location>
</feature>